<evidence type="ECO:0000313" key="3">
    <source>
        <dbReference type="RefSeq" id="XP_040476028.1"/>
    </source>
</evidence>
<dbReference type="KEGG" id="umr:103678895"/>
<feature type="compositionally biased region" description="Low complexity" evidence="1">
    <location>
        <begin position="65"/>
        <end position="86"/>
    </location>
</feature>
<reference evidence="3" key="1">
    <citation type="submission" date="2025-08" db="UniProtKB">
        <authorList>
            <consortium name="RefSeq"/>
        </authorList>
    </citation>
    <scope>IDENTIFICATION</scope>
    <source>
        <tissue evidence="3">Whole blood</tissue>
    </source>
</reference>
<gene>
    <name evidence="3" type="primary">LOC103678895</name>
</gene>
<feature type="region of interest" description="Disordered" evidence="1">
    <location>
        <begin position="34"/>
        <end position="102"/>
    </location>
</feature>
<dbReference type="Proteomes" id="UP000261680">
    <property type="component" value="Unplaced"/>
</dbReference>
<organism evidence="2 3">
    <name type="scientific">Ursus maritimus</name>
    <name type="common">Polar bear</name>
    <name type="synonym">Thalarctos maritimus</name>
    <dbReference type="NCBI Taxonomy" id="29073"/>
    <lineage>
        <taxon>Eukaryota</taxon>
        <taxon>Metazoa</taxon>
        <taxon>Chordata</taxon>
        <taxon>Craniata</taxon>
        <taxon>Vertebrata</taxon>
        <taxon>Euteleostomi</taxon>
        <taxon>Mammalia</taxon>
        <taxon>Eutheria</taxon>
        <taxon>Laurasiatheria</taxon>
        <taxon>Carnivora</taxon>
        <taxon>Caniformia</taxon>
        <taxon>Ursidae</taxon>
        <taxon>Ursus</taxon>
    </lineage>
</organism>
<protein>
    <submittedName>
        <fullName evidence="3">Dapper homolog 3-like</fullName>
    </submittedName>
</protein>
<feature type="compositionally biased region" description="Low complexity" evidence="1">
    <location>
        <begin position="34"/>
        <end position="54"/>
    </location>
</feature>
<feature type="compositionally biased region" description="Pro residues" evidence="1">
    <location>
        <begin position="196"/>
        <end position="208"/>
    </location>
</feature>
<sequence>MVRGDLAAAPSGSRAPAAAAAALQGAAGLGAGRAARAPAAAGGRPGRACRAGSSARRRGLGTRAGGRASAALSAASAAAPGAPLMRGGRRRRRAERGRGGSRAEAPWLVRLRLRRRLKLKLRLRRRRRRRRPEQITTDVLPPGSQRQRKWALQRSPAQAPPRPRPDRALAPPLQRADYRARQGSAPGARRPVQVGPAPPPADETPPLRPGLRSQPRVTFGTSVACSEGVVISRGADLAPQGLRSASGEPLLGGGRTTQQAGPGGSIVFAGAHGALPTGLGGGGPRGSEAWPSSRGPPTGWSAIIPARRCLCSGAGGLSPSHSPGAPRSGGPGLEVLPRQPRLLLAARKQLCFNFGSHARCQQLTAREPVASEARLRCSQTASSGFSVSPVWLLGQPCPLGPAEHGGCQATAGTLPGQTGDPTSSSGAGQLGQQVVKTPASACLSFPLCFLCPTEPAAATSRAALGEAHRQGTEASGRRLASKKLNPAAELGRVCFPGGAFRRTSASPHRLPGCRRGFESVSILEET</sequence>
<dbReference type="GeneID" id="103678895"/>
<feature type="region of interest" description="Disordered" evidence="1">
    <location>
        <begin position="127"/>
        <end position="215"/>
    </location>
</feature>
<dbReference type="AlphaFoldDB" id="A0A8M1EY83"/>
<proteinExistence type="predicted"/>
<accession>A0A8M1EY83</accession>
<feature type="region of interest" description="Disordered" evidence="1">
    <location>
        <begin position="239"/>
        <end position="297"/>
    </location>
</feature>
<evidence type="ECO:0000313" key="2">
    <source>
        <dbReference type="Proteomes" id="UP000261680"/>
    </source>
</evidence>
<feature type="region of interest" description="Disordered" evidence="1">
    <location>
        <begin position="408"/>
        <end position="430"/>
    </location>
</feature>
<keyword evidence="2" id="KW-1185">Reference proteome</keyword>
<name>A0A8M1EY83_URSMA</name>
<feature type="compositionally biased region" description="Polar residues" evidence="1">
    <location>
        <begin position="415"/>
        <end position="430"/>
    </location>
</feature>
<evidence type="ECO:0000256" key="1">
    <source>
        <dbReference type="SAM" id="MobiDB-lite"/>
    </source>
</evidence>
<feature type="region of interest" description="Disordered" evidence="1">
    <location>
        <begin position="315"/>
        <end position="334"/>
    </location>
</feature>
<dbReference type="RefSeq" id="XP_040476028.1">
    <property type="nucleotide sequence ID" value="XM_040620094.1"/>
</dbReference>